<reference evidence="1" key="1">
    <citation type="journal article" date="2020" name="Stud. Mycol.">
        <title>101 Dothideomycetes genomes: a test case for predicting lifestyles and emergence of pathogens.</title>
        <authorList>
            <person name="Haridas S."/>
            <person name="Albert R."/>
            <person name="Binder M."/>
            <person name="Bloem J."/>
            <person name="Labutti K."/>
            <person name="Salamov A."/>
            <person name="Andreopoulos B."/>
            <person name="Baker S."/>
            <person name="Barry K."/>
            <person name="Bills G."/>
            <person name="Bluhm B."/>
            <person name="Cannon C."/>
            <person name="Castanera R."/>
            <person name="Culley D."/>
            <person name="Daum C."/>
            <person name="Ezra D."/>
            <person name="Gonzalez J."/>
            <person name="Henrissat B."/>
            <person name="Kuo A."/>
            <person name="Liang C."/>
            <person name="Lipzen A."/>
            <person name="Lutzoni F."/>
            <person name="Magnuson J."/>
            <person name="Mondo S."/>
            <person name="Nolan M."/>
            <person name="Ohm R."/>
            <person name="Pangilinan J."/>
            <person name="Park H.-J."/>
            <person name="Ramirez L."/>
            <person name="Alfaro M."/>
            <person name="Sun H."/>
            <person name="Tritt A."/>
            <person name="Yoshinaga Y."/>
            <person name="Zwiers L.-H."/>
            <person name="Turgeon B."/>
            <person name="Goodwin S."/>
            <person name="Spatafora J."/>
            <person name="Crous P."/>
            <person name="Grigoriev I."/>
        </authorList>
    </citation>
    <scope>NUCLEOTIDE SEQUENCE</scope>
    <source>
        <strain evidence="1">CBS 123094</strain>
    </source>
</reference>
<gene>
    <name evidence="1" type="ORF">P154DRAFT_280843</name>
</gene>
<dbReference type="Proteomes" id="UP000799779">
    <property type="component" value="Unassembled WGS sequence"/>
</dbReference>
<organism evidence="1 2">
    <name type="scientific">Amniculicola lignicola CBS 123094</name>
    <dbReference type="NCBI Taxonomy" id="1392246"/>
    <lineage>
        <taxon>Eukaryota</taxon>
        <taxon>Fungi</taxon>
        <taxon>Dikarya</taxon>
        <taxon>Ascomycota</taxon>
        <taxon>Pezizomycotina</taxon>
        <taxon>Dothideomycetes</taxon>
        <taxon>Pleosporomycetidae</taxon>
        <taxon>Pleosporales</taxon>
        <taxon>Amniculicolaceae</taxon>
        <taxon>Amniculicola</taxon>
    </lineage>
</organism>
<evidence type="ECO:0000313" key="2">
    <source>
        <dbReference type="Proteomes" id="UP000799779"/>
    </source>
</evidence>
<dbReference type="AlphaFoldDB" id="A0A6A5W7X6"/>
<name>A0A6A5W7X6_9PLEO</name>
<accession>A0A6A5W7X6</accession>
<dbReference type="PANTHER" id="PTHR42085:SF1">
    <property type="entry name" value="F-BOX DOMAIN-CONTAINING PROTEIN"/>
    <property type="match status" value="1"/>
</dbReference>
<dbReference type="InterPro" id="IPR038883">
    <property type="entry name" value="AN11006-like"/>
</dbReference>
<evidence type="ECO:0000313" key="1">
    <source>
        <dbReference type="EMBL" id="KAF1997467.1"/>
    </source>
</evidence>
<proteinExistence type="predicted"/>
<dbReference type="PANTHER" id="PTHR42085">
    <property type="entry name" value="F-BOX DOMAIN-CONTAINING PROTEIN"/>
    <property type="match status" value="1"/>
</dbReference>
<sequence length="274" mass="31069">MYSGQHGFPLKNFAPFSSIPFAKSPQPYIMAPQPPPRRKPSSYSTKLHYAEERIPHGRITKRRLVKSATKPALSRLKTGLFGVEPQGSVLRVSQNSSLKSPLLRLPAEIRNAIFKYALTRNSPFRVGKATDLRLESRFLGGSVSNKKRDCLSLLSVCRQTYAETALLPFRANSFSFGSSHLLRGWIHAQPVAHRKAVANLELKLHYLDWRVSSHSWNKCPALEGLQQVDVHFTRDRFLPLSYYANCSDEAKMLCEQNVHRWLRSSTAQPQNPKS</sequence>
<dbReference type="EMBL" id="ML977613">
    <property type="protein sequence ID" value="KAF1997467.1"/>
    <property type="molecule type" value="Genomic_DNA"/>
</dbReference>
<protein>
    <submittedName>
        <fullName evidence="1">Uncharacterized protein</fullName>
    </submittedName>
</protein>
<dbReference type="OrthoDB" id="5413827at2759"/>
<keyword evidence="2" id="KW-1185">Reference proteome</keyword>